<feature type="domain" description="ThiC-associated" evidence="2">
    <location>
        <begin position="18"/>
        <end position="81"/>
    </location>
</feature>
<dbReference type="Proteomes" id="UP000463951">
    <property type="component" value="Chromosome"/>
</dbReference>
<dbReference type="EMBL" id="AP019620">
    <property type="protein sequence ID" value="BBJ42458.1"/>
    <property type="molecule type" value="Genomic_DNA"/>
</dbReference>
<evidence type="ECO:0000313" key="4">
    <source>
        <dbReference type="Proteomes" id="UP000463951"/>
    </source>
</evidence>
<feature type="region of interest" description="Disordered" evidence="1">
    <location>
        <begin position="78"/>
        <end position="126"/>
    </location>
</feature>
<evidence type="ECO:0000256" key="1">
    <source>
        <dbReference type="SAM" id="MobiDB-lite"/>
    </source>
</evidence>
<evidence type="ECO:0000259" key="2">
    <source>
        <dbReference type="Pfam" id="PF13667"/>
    </source>
</evidence>
<name>A0A499UR81_9ACTN</name>
<dbReference type="InterPro" id="IPR025747">
    <property type="entry name" value="ThiC-associated_dom"/>
</dbReference>
<organism evidence="3 4">
    <name type="scientific">Streptomyces antimycoticus</name>
    <dbReference type="NCBI Taxonomy" id="68175"/>
    <lineage>
        <taxon>Bacteria</taxon>
        <taxon>Bacillati</taxon>
        <taxon>Actinomycetota</taxon>
        <taxon>Actinomycetes</taxon>
        <taxon>Kitasatosporales</taxon>
        <taxon>Streptomycetaceae</taxon>
        <taxon>Streptomyces</taxon>
        <taxon>Streptomyces violaceusniger group</taxon>
    </lineage>
</organism>
<protein>
    <recommendedName>
        <fullName evidence="2">ThiC-associated domain-containing protein</fullName>
    </recommendedName>
</protein>
<sequence>MTQQDASSRAENAEFGWHKGYVAGSRPDLHVPVRRVHLTNGQDVTLYDTSGPYTDPTIETDVRRGLAPLRQNWIVARGDTEEYAGRPVRPRTTGSSTPRPAGGCATSTRSSPAAHASRGAVARASP</sequence>
<reference evidence="3 4" key="1">
    <citation type="journal article" date="2020" name="Int. J. Syst. Evol. Microbiol.">
        <title>Reclassification of Streptomyces castelarensis and Streptomyces sporoclivatus as later heterotypic synonyms of Streptomyces antimycoticus.</title>
        <authorList>
            <person name="Komaki H."/>
            <person name="Tamura T."/>
        </authorList>
    </citation>
    <scope>NUCLEOTIDE SEQUENCE [LARGE SCALE GENOMIC DNA]</scope>
    <source>
        <strain evidence="3 4">NBRC 100767</strain>
    </source>
</reference>
<gene>
    <name evidence="3" type="ORF">SSPO_051760</name>
</gene>
<evidence type="ECO:0000313" key="3">
    <source>
        <dbReference type="EMBL" id="BBJ42458.1"/>
    </source>
</evidence>
<dbReference type="Pfam" id="PF13667">
    <property type="entry name" value="ThiC-associated"/>
    <property type="match status" value="1"/>
</dbReference>
<dbReference type="AlphaFoldDB" id="A0A499UR81"/>
<accession>A0A499UR81</accession>
<feature type="compositionally biased region" description="Low complexity" evidence="1">
    <location>
        <begin position="113"/>
        <end position="126"/>
    </location>
</feature>
<proteinExistence type="predicted"/>